<organism evidence="2">
    <name type="scientific">uncultured marine virus</name>
    <dbReference type="NCBI Taxonomy" id="186617"/>
    <lineage>
        <taxon>Viruses</taxon>
        <taxon>environmental samples</taxon>
    </lineage>
</organism>
<sequence length="57" mass="6152">MQGSLPALMHGHGQPAWCRVSLSCLCFRLKHRSRAARPGATGDGGPKPARKQRDVCP</sequence>
<reference evidence="2" key="1">
    <citation type="journal article" date="2015" name="Front. Microbiol.">
        <title>Combining genomic sequencing methods to explore viral diversity and reveal potential virus-host interactions.</title>
        <authorList>
            <person name="Chow C.E."/>
            <person name="Winget D.M."/>
            <person name="White R.A.III."/>
            <person name="Hallam S.J."/>
            <person name="Suttle C.A."/>
        </authorList>
    </citation>
    <scope>NUCLEOTIDE SEQUENCE</scope>
    <source>
        <strain evidence="2">Anoxic2_5</strain>
    </source>
</reference>
<feature type="region of interest" description="Disordered" evidence="1">
    <location>
        <begin position="35"/>
        <end position="57"/>
    </location>
</feature>
<reference evidence="2" key="2">
    <citation type="submission" date="2015-03" db="EMBL/GenBank/DDBJ databases">
        <authorList>
            <person name="Chow C.-E.T."/>
            <person name="Winget D.M."/>
            <person name="White R.A.III."/>
            <person name="Hallam S.J."/>
            <person name="Suttle C.A."/>
        </authorList>
    </citation>
    <scope>NUCLEOTIDE SEQUENCE</scope>
    <source>
        <strain evidence="2">Anoxic2_5</strain>
    </source>
</reference>
<evidence type="ECO:0000256" key="1">
    <source>
        <dbReference type="SAM" id="MobiDB-lite"/>
    </source>
</evidence>
<proteinExistence type="predicted"/>
<evidence type="ECO:0000313" key="2">
    <source>
        <dbReference type="EMBL" id="AKH47074.1"/>
    </source>
</evidence>
<name>A0A0F7L3C7_9VIRU</name>
<accession>A0A0F7L3C7</accession>
<protein>
    <submittedName>
        <fullName evidence="2">Uncharacterized protein</fullName>
    </submittedName>
</protein>
<dbReference type="EMBL" id="KR029589">
    <property type="protein sequence ID" value="AKH47074.1"/>
    <property type="molecule type" value="Genomic_DNA"/>
</dbReference>